<proteinExistence type="predicted"/>
<dbReference type="AlphaFoldDB" id="A0A438HXQ3"/>
<comment type="caution">
    <text evidence="2">The sequence shown here is derived from an EMBL/GenBank/DDBJ whole genome shotgun (WGS) entry which is preliminary data.</text>
</comment>
<evidence type="ECO:0000256" key="1">
    <source>
        <dbReference type="SAM" id="MobiDB-lite"/>
    </source>
</evidence>
<feature type="compositionally biased region" description="Basic residues" evidence="1">
    <location>
        <begin position="38"/>
        <end position="48"/>
    </location>
</feature>
<feature type="region of interest" description="Disordered" evidence="1">
    <location>
        <begin position="1"/>
        <end position="53"/>
    </location>
</feature>
<evidence type="ECO:0000313" key="3">
    <source>
        <dbReference type="Proteomes" id="UP000288805"/>
    </source>
</evidence>
<sequence>MGESERERDGEEGEDNAGGSKKKKGEQLRSGVQGVQARFRREKRKTPSLHHGEKERGLVLGLAGSGELRDLLGGVLPPIRGCRFEEEVVQYFHSERQRRKRGMGFYGGKITTNGRTYRQKENKQEERDLGKPPLERLYAEVVKRPRGSDRNSVKVETEKLEEELQWARILVKKNGEFLPSVLEIGVEEDVYSLALWWSSDRPLRKAMVDIVKRPDEKVVRFGVMTPHTVGSLGVKEELGKARLEALLLPVDGMGAQESGLGREAHHGLKRIEEGWWLFMQCPSKGLKLKGVVAHAAGPKAGPLTKWWATEAIRRRPVFWTANNQKRVLLRGRASRFLGDRESEEATIESYSLSDRQGSCRGSLEALEGEYYDHSGALGEEIRIENQMRLTAEDGPEEDGNGCWDLVEFNGVINKVRGDKNSTNVGGCGEKLRLGEILRLEGIGCGWAVEDSRMWKMGLSRCLRESMGRSPKRKGNACGKRFGRLEEFGKSLCDFNITLFQEKGANKGEQIQQ</sequence>
<dbReference type="Proteomes" id="UP000288805">
    <property type="component" value="Unassembled WGS sequence"/>
</dbReference>
<evidence type="ECO:0008006" key="4">
    <source>
        <dbReference type="Google" id="ProtNLM"/>
    </source>
</evidence>
<accession>A0A438HXQ3</accession>
<feature type="compositionally biased region" description="Basic and acidic residues" evidence="1">
    <location>
        <begin position="118"/>
        <end position="130"/>
    </location>
</feature>
<gene>
    <name evidence="2" type="ORF">CK203_032618</name>
</gene>
<name>A0A438HXQ3_VITVI</name>
<dbReference type="EMBL" id="QGNW01000166">
    <property type="protein sequence ID" value="RVW89243.1"/>
    <property type="molecule type" value="Genomic_DNA"/>
</dbReference>
<protein>
    <recommendedName>
        <fullName evidence="4">DUF4283 domain-containing protein</fullName>
    </recommendedName>
</protein>
<feature type="region of interest" description="Disordered" evidence="1">
    <location>
        <begin position="104"/>
        <end position="130"/>
    </location>
</feature>
<reference evidence="2 3" key="1">
    <citation type="journal article" date="2018" name="PLoS Genet.">
        <title>Population sequencing reveals clonal diversity and ancestral inbreeding in the grapevine cultivar Chardonnay.</title>
        <authorList>
            <person name="Roach M.J."/>
            <person name="Johnson D.L."/>
            <person name="Bohlmann J."/>
            <person name="van Vuuren H.J."/>
            <person name="Jones S.J."/>
            <person name="Pretorius I.S."/>
            <person name="Schmidt S.A."/>
            <person name="Borneman A.R."/>
        </authorList>
    </citation>
    <scope>NUCLEOTIDE SEQUENCE [LARGE SCALE GENOMIC DNA]</scope>
    <source>
        <strain evidence="3">cv. Chardonnay</strain>
        <tissue evidence="2">Leaf</tissue>
    </source>
</reference>
<evidence type="ECO:0000313" key="2">
    <source>
        <dbReference type="EMBL" id="RVW89243.1"/>
    </source>
</evidence>
<organism evidence="2 3">
    <name type="scientific">Vitis vinifera</name>
    <name type="common">Grape</name>
    <dbReference type="NCBI Taxonomy" id="29760"/>
    <lineage>
        <taxon>Eukaryota</taxon>
        <taxon>Viridiplantae</taxon>
        <taxon>Streptophyta</taxon>
        <taxon>Embryophyta</taxon>
        <taxon>Tracheophyta</taxon>
        <taxon>Spermatophyta</taxon>
        <taxon>Magnoliopsida</taxon>
        <taxon>eudicotyledons</taxon>
        <taxon>Gunneridae</taxon>
        <taxon>Pentapetalae</taxon>
        <taxon>rosids</taxon>
        <taxon>Vitales</taxon>
        <taxon>Vitaceae</taxon>
        <taxon>Viteae</taxon>
        <taxon>Vitis</taxon>
    </lineage>
</organism>